<dbReference type="RefSeq" id="WP_145674467.1">
    <property type="nucleotide sequence ID" value="NZ_VIWO01000013.1"/>
</dbReference>
<sequence>MESKAAKQIGGQSVFVAILFAVIVLEIFWLMMGTGGDLANDLIFFIAAQANIFVVTFFILLFSVTYFLGRYAGRDILTFNKNHIWIGIKYALLTSVINWIYLLIIYQVNNILAHAWNAVLEALLTLTIAVFMAWMFAARRIRLKGIKDQGIKDQVENLGDCPKIVFLQSN</sequence>
<evidence type="ECO:0000313" key="2">
    <source>
        <dbReference type="EMBL" id="TWF32748.1"/>
    </source>
</evidence>
<dbReference type="AlphaFoldDB" id="A0A561P3R1"/>
<evidence type="ECO:0000256" key="1">
    <source>
        <dbReference type="SAM" id="Phobius"/>
    </source>
</evidence>
<keyword evidence="3" id="KW-1185">Reference proteome</keyword>
<keyword evidence="1" id="KW-0812">Transmembrane</keyword>
<feature type="transmembrane region" description="Helical" evidence="1">
    <location>
        <begin position="12"/>
        <end position="31"/>
    </location>
</feature>
<feature type="transmembrane region" description="Helical" evidence="1">
    <location>
        <begin position="115"/>
        <end position="137"/>
    </location>
</feature>
<gene>
    <name evidence="2" type="ORF">FHW36_1131</name>
</gene>
<proteinExistence type="predicted"/>
<protein>
    <submittedName>
        <fullName evidence="2">Uncharacterized protein</fullName>
    </submittedName>
</protein>
<comment type="caution">
    <text evidence="2">The sequence shown here is derived from an EMBL/GenBank/DDBJ whole genome shotgun (WGS) entry which is preliminary data.</text>
</comment>
<name>A0A561P3R1_9BACT</name>
<keyword evidence="1" id="KW-1133">Transmembrane helix</keyword>
<reference evidence="2 3" key="1">
    <citation type="submission" date="2019-06" db="EMBL/GenBank/DDBJ databases">
        <title>Sorghum-associated microbial communities from plants grown in Nebraska, USA.</title>
        <authorList>
            <person name="Schachtman D."/>
        </authorList>
    </citation>
    <scope>NUCLEOTIDE SEQUENCE [LARGE SCALE GENOMIC DNA]</scope>
    <source>
        <strain evidence="2 3">1209</strain>
    </source>
</reference>
<dbReference type="EMBL" id="VIWO01000013">
    <property type="protein sequence ID" value="TWF32748.1"/>
    <property type="molecule type" value="Genomic_DNA"/>
</dbReference>
<keyword evidence="1" id="KW-0472">Membrane</keyword>
<evidence type="ECO:0000313" key="3">
    <source>
        <dbReference type="Proteomes" id="UP000320811"/>
    </source>
</evidence>
<dbReference type="OrthoDB" id="676956at2"/>
<feature type="transmembrane region" description="Helical" evidence="1">
    <location>
        <begin position="43"/>
        <end position="69"/>
    </location>
</feature>
<feature type="transmembrane region" description="Helical" evidence="1">
    <location>
        <begin position="90"/>
        <end position="109"/>
    </location>
</feature>
<accession>A0A561P3R1</accession>
<dbReference type="Proteomes" id="UP000320811">
    <property type="component" value="Unassembled WGS sequence"/>
</dbReference>
<organism evidence="2 3">
    <name type="scientific">Chitinophaga polysaccharea</name>
    <dbReference type="NCBI Taxonomy" id="1293035"/>
    <lineage>
        <taxon>Bacteria</taxon>
        <taxon>Pseudomonadati</taxon>
        <taxon>Bacteroidota</taxon>
        <taxon>Chitinophagia</taxon>
        <taxon>Chitinophagales</taxon>
        <taxon>Chitinophagaceae</taxon>
        <taxon>Chitinophaga</taxon>
    </lineage>
</organism>